<gene>
    <name evidence="9" type="ORF">BCS90_19640</name>
</gene>
<feature type="domain" description="Cytochrome c-type biogenesis protein H Ig-like" evidence="7">
    <location>
        <begin position="300"/>
        <end position="402"/>
    </location>
</feature>
<proteinExistence type="predicted"/>
<keyword evidence="6" id="KW-0472">Membrane</keyword>
<dbReference type="InterPro" id="IPR017560">
    <property type="entry name" value="Cyt_c_biogenesis_CcmI"/>
</dbReference>
<dbReference type="PANTHER" id="PTHR47870">
    <property type="entry name" value="CYTOCHROME C-TYPE BIOGENESIS PROTEIN CCMH"/>
    <property type="match status" value="1"/>
</dbReference>
<dbReference type="InterPro" id="IPR011990">
    <property type="entry name" value="TPR-like_helical_dom_sf"/>
</dbReference>
<evidence type="ECO:0000259" key="8">
    <source>
        <dbReference type="Pfam" id="PF23914"/>
    </source>
</evidence>
<dbReference type="NCBIfam" id="TIGR03142">
    <property type="entry name" value="cytochro_ccmI"/>
    <property type="match status" value="1"/>
</dbReference>
<reference evidence="9" key="1">
    <citation type="submission" date="2016-07" db="EMBL/GenBank/DDBJ databases">
        <authorList>
            <person name="Kauffman K."/>
            <person name="Arevalo P."/>
            <person name="Polz M.F."/>
        </authorList>
    </citation>
    <scope>NUCLEOTIDE SEQUENCE</scope>
    <source>
        <strain evidence="9">10N.222.46.E12</strain>
    </source>
</reference>
<evidence type="ECO:0000256" key="3">
    <source>
        <dbReference type="ARBA" id="ARBA00022748"/>
    </source>
</evidence>
<keyword evidence="6" id="KW-0812">Transmembrane</keyword>
<sequence length="406" mass="45217">MTLFWISTVVLSLAAILLIVLPFINKKANNDEMLRDELNKAFYKDRLVELEVEAEEGLVDNQQELIADLKQSLLDDVPTQKDTAKTQISTVGVVVPSVILVLVVTYGMYFQFGALDKVQHWQEVSSNLPELSKKLMSSEGGALTDDELEDLTLALRTRLHYQPKDSTGWLLLGRIALANRDAETAKDSMERAYKLEPKNEDVQLGFAQALMLSPDEADQNQARLILSRLIQNDYVDLRVFSLLAFDSFERQDYPGAVKYWSIMQQMIGPQDSRYEMLSRSIESAQKKMGDTMGVDQGKSVAVTLELAADVNADPKSVLVVSVHRADGSPMPIAAARYPLGTFPRTVVLDDGNSMMEGLKLSSLETLMVRARLDTDGNVSTRDGDWYGESEVVELGAPVTININKQY</sequence>
<dbReference type="EMBL" id="MDBS01000031">
    <property type="protein sequence ID" value="PMP28347.1"/>
    <property type="molecule type" value="Genomic_DNA"/>
</dbReference>
<dbReference type="Pfam" id="PF23914">
    <property type="entry name" value="TPR_CcmH_CycH"/>
    <property type="match status" value="1"/>
</dbReference>
<name>A0A7Z1S251_9VIBR</name>
<keyword evidence="2" id="KW-0677">Repeat</keyword>
<evidence type="ECO:0000256" key="6">
    <source>
        <dbReference type="SAM" id="Phobius"/>
    </source>
</evidence>
<evidence type="ECO:0000259" key="7">
    <source>
        <dbReference type="Pfam" id="PF23892"/>
    </source>
</evidence>
<feature type="domain" description="Cytochrome c-type biogenesis protein H TPR" evidence="8">
    <location>
        <begin position="117"/>
        <end position="274"/>
    </location>
</feature>
<dbReference type="InterPro" id="IPR019734">
    <property type="entry name" value="TPR_rpt"/>
</dbReference>
<dbReference type="SUPFAM" id="SSF48452">
    <property type="entry name" value="TPR-like"/>
    <property type="match status" value="1"/>
</dbReference>
<dbReference type="InterPro" id="IPR056412">
    <property type="entry name" value="Ig_CycH"/>
</dbReference>
<accession>A0A7Z1S251</accession>
<dbReference type="InterPro" id="IPR051263">
    <property type="entry name" value="C-type_cytochrome_biogenesis"/>
</dbReference>
<reference evidence="9" key="2">
    <citation type="journal article" date="2018" name="Nature">
        <title>A major lineage of non-tailed dsDNA viruses as unrecognized killers of marine bacteria.</title>
        <authorList>
            <person name="Kauffman K.M."/>
            <person name="Hussain F.A."/>
            <person name="Yang J."/>
            <person name="Arevalo P."/>
            <person name="Brown J.M."/>
            <person name="Chang W.K."/>
            <person name="VanInsberghe D."/>
            <person name="Elsherbini J."/>
            <person name="Sharma R.S."/>
            <person name="Cutler M.B."/>
            <person name="Kelly L."/>
            <person name="Polz M.F."/>
        </authorList>
    </citation>
    <scope>NUCLEOTIDE SEQUENCE</scope>
    <source>
        <strain evidence="9">10N.222.46.E12</strain>
    </source>
</reference>
<dbReference type="GO" id="GO:0030313">
    <property type="term" value="C:cell envelope"/>
    <property type="evidence" value="ECO:0007669"/>
    <property type="project" value="UniProtKB-SubCell"/>
</dbReference>
<dbReference type="PANTHER" id="PTHR47870:SF1">
    <property type="entry name" value="CYTOCHROME C-TYPE BIOGENESIS PROTEIN CCMH"/>
    <property type="match status" value="1"/>
</dbReference>
<comment type="caution">
    <text evidence="9">The sequence shown here is derived from an EMBL/GenBank/DDBJ whole genome shotgun (WGS) entry which is preliminary data.</text>
</comment>
<dbReference type="Gene3D" id="1.25.40.10">
    <property type="entry name" value="Tetratricopeptide repeat domain"/>
    <property type="match status" value="1"/>
</dbReference>
<dbReference type="GO" id="GO:0005886">
    <property type="term" value="C:plasma membrane"/>
    <property type="evidence" value="ECO:0007669"/>
    <property type="project" value="TreeGrafter"/>
</dbReference>
<keyword evidence="4 5" id="KW-0802">TPR repeat</keyword>
<evidence type="ECO:0000256" key="1">
    <source>
        <dbReference type="ARBA" id="ARBA00004196"/>
    </source>
</evidence>
<dbReference type="GO" id="GO:0017004">
    <property type="term" value="P:cytochrome complex assembly"/>
    <property type="evidence" value="ECO:0007669"/>
    <property type="project" value="UniProtKB-KW"/>
</dbReference>
<evidence type="ECO:0000256" key="4">
    <source>
        <dbReference type="ARBA" id="ARBA00022803"/>
    </source>
</evidence>
<dbReference type="AlphaFoldDB" id="A0A7Z1S251"/>
<organism evidence="9">
    <name type="scientific">Vibrio cyclitrophicus</name>
    <dbReference type="NCBI Taxonomy" id="47951"/>
    <lineage>
        <taxon>Bacteria</taxon>
        <taxon>Pseudomonadati</taxon>
        <taxon>Pseudomonadota</taxon>
        <taxon>Gammaproteobacteria</taxon>
        <taxon>Vibrionales</taxon>
        <taxon>Vibrionaceae</taxon>
        <taxon>Vibrio</taxon>
    </lineage>
</organism>
<feature type="transmembrane region" description="Helical" evidence="6">
    <location>
        <begin position="88"/>
        <end position="109"/>
    </location>
</feature>
<evidence type="ECO:0000256" key="2">
    <source>
        <dbReference type="ARBA" id="ARBA00022737"/>
    </source>
</evidence>
<comment type="subcellular location">
    <subcellularLocation>
        <location evidence="1">Cell envelope</location>
    </subcellularLocation>
</comment>
<dbReference type="Pfam" id="PF23892">
    <property type="entry name" value="Ig_CycH"/>
    <property type="match status" value="1"/>
</dbReference>
<keyword evidence="6" id="KW-1133">Transmembrane helix</keyword>
<dbReference type="PROSITE" id="PS50005">
    <property type="entry name" value="TPR"/>
    <property type="match status" value="1"/>
</dbReference>
<evidence type="ECO:0000256" key="5">
    <source>
        <dbReference type="PROSITE-ProRule" id="PRU00339"/>
    </source>
</evidence>
<evidence type="ECO:0000313" key="9">
    <source>
        <dbReference type="EMBL" id="PMP28347.1"/>
    </source>
</evidence>
<dbReference type="RefSeq" id="WP_010439419.1">
    <property type="nucleotide sequence ID" value="NZ_CAWNSP010000021.1"/>
</dbReference>
<protein>
    <submittedName>
        <fullName evidence="9">C-type cytochrome biogenesis protein CcmI</fullName>
    </submittedName>
</protein>
<feature type="transmembrane region" description="Helical" evidence="6">
    <location>
        <begin position="6"/>
        <end position="25"/>
    </location>
</feature>
<feature type="repeat" description="TPR" evidence="5">
    <location>
        <begin position="166"/>
        <end position="199"/>
    </location>
</feature>
<keyword evidence="3" id="KW-0201">Cytochrome c-type biogenesis</keyword>
<dbReference type="InterPro" id="IPR056413">
    <property type="entry name" value="TPR_CcmH_CycH"/>
</dbReference>